<feature type="transmembrane region" description="Helical" evidence="1">
    <location>
        <begin position="172"/>
        <end position="190"/>
    </location>
</feature>
<keyword evidence="1" id="KW-0812">Transmembrane</keyword>
<dbReference type="EMBL" id="JBHSTE010000004">
    <property type="protein sequence ID" value="MFC6333408.1"/>
    <property type="molecule type" value="Genomic_DNA"/>
</dbReference>
<reference evidence="3" key="1">
    <citation type="journal article" date="2019" name="Int. J. Syst. Evol. Microbiol.">
        <title>The Global Catalogue of Microorganisms (GCM) 10K type strain sequencing project: providing services to taxonomists for standard genome sequencing and annotation.</title>
        <authorList>
            <consortium name="The Broad Institute Genomics Platform"/>
            <consortium name="The Broad Institute Genome Sequencing Center for Infectious Disease"/>
            <person name="Wu L."/>
            <person name="Ma J."/>
        </authorList>
    </citation>
    <scope>NUCLEOTIDE SEQUENCE [LARGE SCALE GENOMIC DNA]</scope>
    <source>
        <strain evidence="3">PCU 280</strain>
    </source>
</reference>
<sequence>MLNKLLRSEWMKIKRKGLWFLAFLGPIGVIGLTMVNFELRKDYLLSLTDDDWQLYLDSVLILSSMALTLGIVILTSMMASIEGYTNAWKQWLALPVRRSAVYLSKYLIASCLLLVSSIVLAIGTLVYGLTLGLGDDIPWLSILQTSLYPWLASQALIAFHLWIAVANSNQGITVSIGVVGVILSMVPVLLPDWMIWKWPTLANEWENPFINVALGISGGLLLFMAGMLHFCRKDVS</sequence>
<dbReference type="RefSeq" id="WP_379234860.1">
    <property type="nucleotide sequence ID" value="NZ_JBHSTE010000004.1"/>
</dbReference>
<keyword evidence="1" id="KW-1133">Transmembrane helix</keyword>
<organism evidence="2 3">
    <name type="scientific">Paenibacillus septentrionalis</name>
    <dbReference type="NCBI Taxonomy" id="429342"/>
    <lineage>
        <taxon>Bacteria</taxon>
        <taxon>Bacillati</taxon>
        <taxon>Bacillota</taxon>
        <taxon>Bacilli</taxon>
        <taxon>Bacillales</taxon>
        <taxon>Paenibacillaceae</taxon>
        <taxon>Paenibacillus</taxon>
    </lineage>
</organism>
<dbReference type="CDD" id="cd21809">
    <property type="entry name" value="ABC-2_lan_permease-like"/>
    <property type="match status" value="1"/>
</dbReference>
<keyword evidence="1" id="KW-0472">Membrane</keyword>
<comment type="caution">
    <text evidence="2">The sequence shown here is derived from an EMBL/GenBank/DDBJ whole genome shotgun (WGS) entry which is preliminary data.</text>
</comment>
<evidence type="ECO:0000313" key="3">
    <source>
        <dbReference type="Proteomes" id="UP001596233"/>
    </source>
</evidence>
<name>A0ABW1V624_9BACL</name>
<evidence type="ECO:0000256" key="1">
    <source>
        <dbReference type="SAM" id="Phobius"/>
    </source>
</evidence>
<dbReference type="Proteomes" id="UP001596233">
    <property type="component" value="Unassembled WGS sequence"/>
</dbReference>
<protein>
    <submittedName>
        <fullName evidence="2">ABC transporter permease</fullName>
    </submittedName>
</protein>
<evidence type="ECO:0000313" key="2">
    <source>
        <dbReference type="EMBL" id="MFC6333408.1"/>
    </source>
</evidence>
<dbReference type="PANTHER" id="PTHR37305">
    <property type="entry name" value="INTEGRAL MEMBRANE PROTEIN-RELATED"/>
    <property type="match status" value="1"/>
</dbReference>
<feature type="transmembrane region" description="Helical" evidence="1">
    <location>
        <begin position="106"/>
        <end position="127"/>
    </location>
</feature>
<feature type="transmembrane region" description="Helical" evidence="1">
    <location>
        <begin position="147"/>
        <end position="165"/>
    </location>
</feature>
<dbReference type="Pfam" id="PF12730">
    <property type="entry name" value="ABC2_membrane_4"/>
    <property type="match status" value="1"/>
</dbReference>
<feature type="transmembrane region" description="Helical" evidence="1">
    <location>
        <begin position="210"/>
        <end position="231"/>
    </location>
</feature>
<feature type="transmembrane region" description="Helical" evidence="1">
    <location>
        <begin position="20"/>
        <end position="39"/>
    </location>
</feature>
<feature type="transmembrane region" description="Helical" evidence="1">
    <location>
        <begin position="59"/>
        <end position="85"/>
    </location>
</feature>
<proteinExistence type="predicted"/>
<dbReference type="PANTHER" id="PTHR37305:SF1">
    <property type="entry name" value="MEMBRANE PROTEIN"/>
    <property type="match status" value="1"/>
</dbReference>
<keyword evidence="3" id="KW-1185">Reference proteome</keyword>
<accession>A0ABW1V624</accession>
<gene>
    <name evidence="2" type="ORF">ACFP56_12335</name>
</gene>